<reference evidence="1 2" key="1">
    <citation type="submission" date="2017-10" db="EMBL/GenBank/DDBJ databases">
        <title>Genomics of the genus Arcobacter.</title>
        <authorList>
            <person name="Perez-Cataluna A."/>
            <person name="Figueras M.J."/>
        </authorList>
    </citation>
    <scope>NUCLEOTIDE SEQUENCE [LARGE SCALE GENOMIC DNA]</scope>
    <source>
        <strain evidence="1 2">DSM 24636</strain>
    </source>
</reference>
<organism evidence="1 2">
    <name type="scientific">Halarcobacter anaerophilus</name>
    <dbReference type="NCBI Taxonomy" id="877500"/>
    <lineage>
        <taxon>Bacteria</taxon>
        <taxon>Pseudomonadati</taxon>
        <taxon>Campylobacterota</taxon>
        <taxon>Epsilonproteobacteria</taxon>
        <taxon>Campylobacterales</taxon>
        <taxon>Arcobacteraceae</taxon>
        <taxon>Halarcobacter</taxon>
    </lineage>
</organism>
<accession>A0A4Q0Y137</accession>
<dbReference type="EMBL" id="PDKO01000006">
    <property type="protein sequence ID" value="RXJ62814.1"/>
    <property type="molecule type" value="Genomic_DNA"/>
</dbReference>
<evidence type="ECO:0008006" key="3">
    <source>
        <dbReference type="Google" id="ProtNLM"/>
    </source>
</evidence>
<protein>
    <recommendedName>
        <fullName evidence="3">Flagellar protein FlgJ N-terminal domain-containing protein</fullName>
    </recommendedName>
</protein>
<dbReference type="OrthoDB" id="5324665at2"/>
<name>A0A4Q0Y137_9BACT</name>
<evidence type="ECO:0000313" key="1">
    <source>
        <dbReference type="EMBL" id="RXJ62814.1"/>
    </source>
</evidence>
<evidence type="ECO:0000313" key="2">
    <source>
        <dbReference type="Proteomes" id="UP000290191"/>
    </source>
</evidence>
<keyword evidence="2" id="KW-1185">Reference proteome</keyword>
<dbReference type="Proteomes" id="UP000290191">
    <property type="component" value="Unassembled WGS sequence"/>
</dbReference>
<dbReference type="AlphaFoldDB" id="A0A4Q0Y137"/>
<sequence length="101" mass="11210">MEINSNNLINMSSIKSNPAKSYENINTSNLEDDALRKVTDDFEAFFLQQLMDISLKDTNFAGEGSGSDIIKGMYTEAISKQSSGTVGISDLLYNFLTERNK</sequence>
<proteinExistence type="predicted"/>
<gene>
    <name evidence="1" type="ORF">CRV06_08240</name>
</gene>
<dbReference type="STRING" id="877500.GCA_000935065_01898"/>
<dbReference type="RefSeq" id="WP_129082093.1">
    <property type="nucleotide sequence ID" value="NZ_CP041070.1"/>
</dbReference>
<comment type="caution">
    <text evidence="1">The sequence shown here is derived from an EMBL/GenBank/DDBJ whole genome shotgun (WGS) entry which is preliminary data.</text>
</comment>